<accession>A0A1A0H7J9</accession>
<sequence>MANFGFVKCSRRERLKFFQSSLPYLNNHALVLSANGEARRWALEEPHPTNQSFLTFKNGHYGIYFTLFNHELRKEEHDNTHFSPQKIIIIVRDSTPQEFVPEFFISKAKQDIHNDITWLKTVTRNLLSTASLVKLKCSVKQLCHIRSFSTSAFQAKDKTALKNSPDAHESGEYSEPFEEGFARTQIAQIMQAYENYSSPDDLNIIYPLYQSLKRNGILLPSIDEYNIILKSIVMRALDSEDTLSATESRLTCLLTVYQDVLIACQSTPTCHPNRETYQIVLRSIFDGSRKILTLVTRSKLPRHTYHQQISKVLEFCKVGVDLYASLLHDLEICKSDILPNVLYCLKHFPGLFNERLATFFLQLKDHTLSDALFYIGLIALVEYLRKFPSLGLDKKASYKFMSDVFDTFKHQCETLVQLSMAEYSIYSAMLQGLVACENLPIATKFLDDIILSYKDELYKNLETNTVAISDLISDYLLAVMKLNSVQHLDKAHTLLLNMRQVPYLPDLNVTVFHDMISRYIAEYVMMEQMKVQKKDSNDMSQIQQEIYHKIWDLYNYIAIRKDFLTSDVTQSNSMEMLLSISIDLADSQKVSRLIKEILVKRISIEDWSVLRKLCYMLSTEAGNGGSQHYEVMWAILENQATHFTNDSVHLNDFLSELVSYILLDSPKTFDRIMNLTFISNAFESCSLQDDNFYGLTTLMLFLQNKLLNCELTVVERAKILTYQAHMINEFEDTENHYLDLPGELREFNASLKNSFTKAFNIYSETQYLTESICQACSKLGIEVADMNMRLLDPALYEMDLTPLFSISYKEGLSLFVKSFKEGFNFNDETWRVIINRSFVLDVLEPGKIFKTSDFIKRLLQVRSDAQIIQHLASLISLNNEKVNIEIFKFLSAPQYEPILASSLLNCMAEFAKITKNHYFLTLFIKEFERLANINPCNSWKATLFEKLNQVGRNLEIYAIVSQNFDLLNKGLDVRVSTDVRFLKEILIAYMKSDKEEQINHIFNLHFAGAAGQKLLLKSNELLACLLGYYISIGSYEMVVKKFGKLADRSTDLKQSVQFSNLLSSLNGSHEVYACAHDDNRESFALALLNEEDLLGMKRLYLENLHLVGNKEIFFNILVSDLTKAALSLKGMHQKKLTTKFEAIIKFCKVLELERISAGTLNNMVNFLIITKSKDLLNIAFNKFLVNNSFVSSFNFYFLRVELQSERELIEVLKNFEAGFRKTNDLLNLHTLEAYKAKVYCT</sequence>
<proteinExistence type="predicted"/>
<comment type="caution">
    <text evidence="1">The sequence shown here is derived from an EMBL/GenBank/DDBJ whole genome shotgun (WGS) entry which is preliminary data.</text>
</comment>
<dbReference type="InterPro" id="IPR013888">
    <property type="entry name" value="RNase_P_Rpm2_mt"/>
</dbReference>
<dbReference type="GeneID" id="30030840"/>
<organism evidence="1 2">
    <name type="scientific">Metschnikowia bicuspidata var. bicuspidata NRRL YB-4993</name>
    <dbReference type="NCBI Taxonomy" id="869754"/>
    <lineage>
        <taxon>Eukaryota</taxon>
        <taxon>Fungi</taxon>
        <taxon>Dikarya</taxon>
        <taxon>Ascomycota</taxon>
        <taxon>Saccharomycotina</taxon>
        <taxon>Pichiomycetes</taxon>
        <taxon>Metschnikowiaceae</taxon>
        <taxon>Metschnikowia</taxon>
    </lineage>
</organism>
<dbReference type="OrthoDB" id="185373at2759"/>
<dbReference type="Proteomes" id="UP000092555">
    <property type="component" value="Unassembled WGS sequence"/>
</dbReference>
<reference evidence="1 2" key="1">
    <citation type="submission" date="2016-05" db="EMBL/GenBank/DDBJ databases">
        <title>Comparative genomics of biotechnologically important yeasts.</title>
        <authorList>
            <consortium name="DOE Joint Genome Institute"/>
            <person name="Riley R."/>
            <person name="Haridas S."/>
            <person name="Wolfe K.H."/>
            <person name="Lopes M.R."/>
            <person name="Hittinger C.T."/>
            <person name="Goker M."/>
            <person name="Salamov A."/>
            <person name="Wisecaver J."/>
            <person name="Long T.M."/>
            <person name="Aerts A.L."/>
            <person name="Barry K."/>
            <person name="Choi C."/>
            <person name="Clum A."/>
            <person name="Coughlan A.Y."/>
            <person name="Deshpande S."/>
            <person name="Douglass A.P."/>
            <person name="Hanson S.J."/>
            <person name="Klenk H.-P."/>
            <person name="LaButti K."/>
            <person name="Lapidus A."/>
            <person name="Lindquist E."/>
            <person name="Lipzen A."/>
            <person name="Meier-kolthoff J.P."/>
            <person name="Ohm R.A."/>
            <person name="Otillar R.P."/>
            <person name="Pangilinan J."/>
            <person name="Peng Y."/>
            <person name="Rokas A."/>
            <person name="Rosa C.A."/>
            <person name="Scheuner C."/>
            <person name="Sibirny A.A."/>
            <person name="Slot J.C."/>
            <person name="Stielow J.B."/>
            <person name="Sun H."/>
            <person name="Kurtzman C.P."/>
            <person name="Blackwell M."/>
            <person name="Grigoriev I.V."/>
            <person name="Jeffries T.W."/>
        </authorList>
    </citation>
    <scope>NUCLEOTIDE SEQUENCE [LARGE SCALE GENOMIC DNA]</scope>
    <source>
        <strain evidence="1 2">NRRL YB-4993</strain>
    </source>
</reference>
<dbReference type="STRING" id="869754.A0A1A0H7J9"/>
<dbReference type="EMBL" id="LXTC01000005">
    <property type="protein sequence ID" value="OBA19955.1"/>
    <property type="molecule type" value="Genomic_DNA"/>
</dbReference>
<gene>
    <name evidence="1" type="ORF">METBIDRAFT_45036</name>
</gene>
<keyword evidence="2" id="KW-1185">Reference proteome</keyword>
<dbReference type="AlphaFoldDB" id="A0A1A0H7J9"/>
<dbReference type="Pfam" id="PF08579">
    <property type="entry name" value="RPM2"/>
    <property type="match status" value="1"/>
</dbReference>
<dbReference type="RefSeq" id="XP_018710480.1">
    <property type="nucleotide sequence ID" value="XM_018857864.1"/>
</dbReference>
<evidence type="ECO:0000313" key="2">
    <source>
        <dbReference type="Proteomes" id="UP000092555"/>
    </source>
</evidence>
<name>A0A1A0H7J9_9ASCO</name>
<protein>
    <submittedName>
        <fullName evidence="1">Uncharacterized protein</fullName>
    </submittedName>
</protein>
<evidence type="ECO:0000313" key="1">
    <source>
        <dbReference type="EMBL" id="OBA19955.1"/>
    </source>
</evidence>